<dbReference type="RefSeq" id="WP_305932010.1">
    <property type="nucleotide sequence ID" value="NZ_JAVAIM010000001.1"/>
</dbReference>
<dbReference type="EMBL" id="JAVAIM010000001">
    <property type="protein sequence ID" value="MDP4574624.1"/>
    <property type="molecule type" value="Genomic_DNA"/>
</dbReference>
<accession>A0ABT9HNA0</accession>
<proteinExistence type="predicted"/>
<reference evidence="1 2" key="1">
    <citation type="submission" date="2023-08" db="EMBL/GenBank/DDBJ databases">
        <title>genomic of G39.</title>
        <authorList>
            <person name="Wang Y."/>
        </authorList>
    </citation>
    <scope>NUCLEOTIDE SEQUENCE [LARGE SCALE GENOMIC DNA]</scope>
    <source>
        <strain evidence="1 2">G39</strain>
    </source>
</reference>
<dbReference type="PANTHER" id="PTHR37310">
    <property type="entry name" value="CYTOPLASMIC PROTEIN-RELATED"/>
    <property type="match status" value="1"/>
</dbReference>
<protein>
    <submittedName>
        <fullName evidence="1">Four-helix bundle copper-binding protein</fullName>
    </submittedName>
</protein>
<keyword evidence="2" id="KW-1185">Reference proteome</keyword>
<dbReference type="Pfam" id="PF03860">
    <property type="entry name" value="Csp"/>
    <property type="match status" value="1"/>
</dbReference>
<sequence>MSIKEMIQDHPAVGADYTEELGEAVKHAMYCAAIASSCVDACNAEEGDMSECIRKCSDASDICQAVSTVAGRRTHGNTAVIKSLLEACILACKVCAEECDKHENPHCQRCARMCHEVVEDCVKARDAMLDAA</sequence>
<dbReference type="InterPro" id="IPR005560">
    <property type="entry name" value="Csp_YhjQ"/>
</dbReference>
<name>A0ABT9HNA0_9SPHN</name>
<organism evidence="1 2">
    <name type="scientific">Qipengyuania profundimaris</name>
    <dbReference type="NCBI Taxonomy" id="3067652"/>
    <lineage>
        <taxon>Bacteria</taxon>
        <taxon>Pseudomonadati</taxon>
        <taxon>Pseudomonadota</taxon>
        <taxon>Alphaproteobacteria</taxon>
        <taxon>Sphingomonadales</taxon>
        <taxon>Erythrobacteraceae</taxon>
        <taxon>Qipengyuania</taxon>
    </lineage>
</organism>
<evidence type="ECO:0000313" key="2">
    <source>
        <dbReference type="Proteomes" id="UP001240639"/>
    </source>
</evidence>
<dbReference type="Proteomes" id="UP001240639">
    <property type="component" value="Unassembled WGS sequence"/>
</dbReference>
<dbReference type="Gene3D" id="1.20.1270.360">
    <property type="match status" value="1"/>
</dbReference>
<gene>
    <name evidence="1" type="ORF">Q9K02_05665</name>
</gene>
<comment type="caution">
    <text evidence="1">The sequence shown here is derived from an EMBL/GenBank/DDBJ whole genome shotgun (WGS) entry which is preliminary data.</text>
</comment>
<evidence type="ECO:0000313" key="1">
    <source>
        <dbReference type="EMBL" id="MDP4574624.1"/>
    </source>
</evidence>
<dbReference type="PANTHER" id="PTHR37310:SF1">
    <property type="entry name" value="CYTOPLASMIC PROTEIN"/>
    <property type="match status" value="1"/>
</dbReference>